<proteinExistence type="predicted"/>
<protein>
    <recommendedName>
        <fullName evidence="3">DUF1364 domain-containing protein</fullName>
    </recommendedName>
</protein>
<dbReference type="OrthoDB" id="7068425at2"/>
<dbReference type="eggNOG" id="ENOG5032TP3">
    <property type="taxonomic scope" value="Bacteria"/>
</dbReference>
<dbReference type="EMBL" id="JGYG01000015">
    <property type="protein sequence ID" value="KFI26587.1"/>
    <property type="molecule type" value="Genomic_DNA"/>
</dbReference>
<evidence type="ECO:0000313" key="2">
    <source>
        <dbReference type="Proteomes" id="UP000028826"/>
    </source>
</evidence>
<accession>A0A086XX37</accession>
<dbReference type="InterPro" id="IPR010774">
    <property type="entry name" value="YbcO"/>
</dbReference>
<dbReference type="Gene3D" id="3.30.50.20">
    <property type="entry name" value="prophage-derive protein ybcO"/>
    <property type="match status" value="1"/>
</dbReference>
<reference evidence="1 2" key="1">
    <citation type="submission" date="2014-03" db="EMBL/GenBank/DDBJ databases">
        <title>Genome of Haematobacter massiliensis CCUG 47968.</title>
        <authorList>
            <person name="Wang D."/>
            <person name="Wang G."/>
        </authorList>
    </citation>
    <scope>NUCLEOTIDE SEQUENCE [LARGE SCALE GENOMIC DNA]</scope>
    <source>
        <strain evidence="1 2">CCUG 47968</strain>
    </source>
</reference>
<name>A0A086XX37_9RHOB</name>
<dbReference type="Pfam" id="PF07102">
    <property type="entry name" value="YbcO"/>
    <property type="match status" value="1"/>
</dbReference>
<evidence type="ECO:0000313" key="1">
    <source>
        <dbReference type="EMBL" id="KFI26587.1"/>
    </source>
</evidence>
<comment type="caution">
    <text evidence="1">The sequence shown here is derived from an EMBL/GenBank/DDBJ whole genome shotgun (WGS) entry which is preliminary data.</text>
</comment>
<keyword evidence="2" id="KW-1185">Reference proteome</keyword>
<evidence type="ECO:0008006" key="3">
    <source>
        <dbReference type="Google" id="ProtNLM"/>
    </source>
</evidence>
<dbReference type="STRING" id="195105.CN97_02815"/>
<dbReference type="RefSeq" id="WP_084684232.1">
    <property type="nucleotide sequence ID" value="NZ_JGYG01000015.1"/>
</dbReference>
<dbReference type="Proteomes" id="UP000028826">
    <property type="component" value="Unassembled WGS sequence"/>
</dbReference>
<organism evidence="1 2">
    <name type="scientific">Haematobacter massiliensis</name>
    <dbReference type="NCBI Taxonomy" id="195105"/>
    <lineage>
        <taxon>Bacteria</taxon>
        <taxon>Pseudomonadati</taxon>
        <taxon>Pseudomonadota</taxon>
        <taxon>Alphaproteobacteria</taxon>
        <taxon>Rhodobacterales</taxon>
        <taxon>Paracoccaceae</taxon>
        <taxon>Haematobacter</taxon>
    </lineage>
</organism>
<dbReference type="AlphaFoldDB" id="A0A086XX37"/>
<sequence>MTFLSIPKKPLGPKVRSAVSKLVRDSAAGQPCALRLSCCLPGNETVVLAHLRMFGAAGIGQKPHDFHAVYACAACHDQLDRRAGDAEWGYDDILRALMETQSRLYAGGLLRIGPASKRNP</sequence>
<gene>
    <name evidence="1" type="ORF">CN97_02815</name>
</gene>